<evidence type="ECO:0000313" key="2">
    <source>
        <dbReference type="EMBL" id="KAF5830231.1"/>
    </source>
</evidence>
<comment type="caution">
    <text evidence="2">The sequence shown here is derived from an EMBL/GenBank/DDBJ whole genome shotgun (WGS) entry which is preliminary data.</text>
</comment>
<name>A0ABQ7G6I9_DUNSA</name>
<evidence type="ECO:0000313" key="3">
    <source>
        <dbReference type="Proteomes" id="UP000815325"/>
    </source>
</evidence>
<sequence>MTSLDVESWWRCTSMSPVSLITRVTTQMERSRAAASCEGPWTPRASILWISRSPFSWTARSPVPWVSRSSEEACSLTSWLFGPLCGAPWLLATKAKGLLPACMTAGTTWGSANTPCISAGACVQRSGQGQEPNSRSPQESACGIQTA</sequence>
<evidence type="ECO:0000256" key="1">
    <source>
        <dbReference type="SAM" id="MobiDB-lite"/>
    </source>
</evidence>
<keyword evidence="3" id="KW-1185">Reference proteome</keyword>
<reference evidence="2" key="1">
    <citation type="submission" date="2017-08" db="EMBL/GenBank/DDBJ databases">
        <authorList>
            <person name="Polle J.E."/>
            <person name="Barry K."/>
            <person name="Cushman J."/>
            <person name="Schmutz J."/>
            <person name="Tran D."/>
            <person name="Hathwaick L.T."/>
            <person name="Yim W.C."/>
            <person name="Jenkins J."/>
            <person name="Mckie-Krisberg Z.M."/>
            <person name="Prochnik S."/>
            <person name="Lindquist E."/>
            <person name="Dockter R.B."/>
            <person name="Adam C."/>
            <person name="Molina H."/>
            <person name="Bunkerborg J."/>
            <person name="Jin E."/>
            <person name="Buchheim M."/>
            <person name="Magnuson J."/>
        </authorList>
    </citation>
    <scope>NUCLEOTIDE SEQUENCE</scope>
    <source>
        <strain evidence="2">CCAP 19/18</strain>
    </source>
</reference>
<dbReference type="EMBL" id="MU070066">
    <property type="protein sequence ID" value="KAF5830231.1"/>
    <property type="molecule type" value="Genomic_DNA"/>
</dbReference>
<dbReference type="Proteomes" id="UP000815325">
    <property type="component" value="Unassembled WGS sequence"/>
</dbReference>
<proteinExistence type="predicted"/>
<protein>
    <recommendedName>
        <fullName evidence="4">Encoded protein</fullName>
    </recommendedName>
</protein>
<gene>
    <name evidence="2" type="ORF">DUNSADRAFT_14873</name>
</gene>
<organism evidence="2 3">
    <name type="scientific">Dunaliella salina</name>
    <name type="common">Green alga</name>
    <name type="synonym">Protococcus salinus</name>
    <dbReference type="NCBI Taxonomy" id="3046"/>
    <lineage>
        <taxon>Eukaryota</taxon>
        <taxon>Viridiplantae</taxon>
        <taxon>Chlorophyta</taxon>
        <taxon>core chlorophytes</taxon>
        <taxon>Chlorophyceae</taxon>
        <taxon>CS clade</taxon>
        <taxon>Chlamydomonadales</taxon>
        <taxon>Dunaliellaceae</taxon>
        <taxon>Dunaliella</taxon>
    </lineage>
</organism>
<feature type="region of interest" description="Disordered" evidence="1">
    <location>
        <begin position="127"/>
        <end position="147"/>
    </location>
</feature>
<accession>A0ABQ7G6I9</accession>
<evidence type="ECO:0008006" key="4">
    <source>
        <dbReference type="Google" id="ProtNLM"/>
    </source>
</evidence>